<evidence type="ECO:0000313" key="2">
    <source>
        <dbReference type="Proteomes" id="UP001500432"/>
    </source>
</evidence>
<organism evidence="1 2">
    <name type="scientific">Sinomonas flava</name>
    <dbReference type="NCBI Taxonomy" id="496857"/>
    <lineage>
        <taxon>Bacteria</taxon>
        <taxon>Bacillati</taxon>
        <taxon>Actinomycetota</taxon>
        <taxon>Actinomycetes</taxon>
        <taxon>Micrococcales</taxon>
        <taxon>Micrococcaceae</taxon>
        <taxon>Sinomonas</taxon>
    </lineage>
</organism>
<keyword evidence="2" id="KW-1185">Reference proteome</keyword>
<sequence>METTPVMEFTSHIEGKNAKVRIYSDRIEWDRDKSRSVAAAAFTSGMSLLAPRKKASTDMIPIKQITGVTTKRDGLVNSKVCVITSGNTIEFRVSHADAAAVKNAISQLIIG</sequence>
<proteinExistence type="predicted"/>
<dbReference type="RefSeq" id="WP_344298937.1">
    <property type="nucleotide sequence ID" value="NZ_BAAAQW010000003.1"/>
</dbReference>
<dbReference type="Proteomes" id="UP001500432">
    <property type="component" value="Unassembled WGS sequence"/>
</dbReference>
<accession>A0ABN3BQQ9</accession>
<evidence type="ECO:0000313" key="1">
    <source>
        <dbReference type="EMBL" id="GAA2199049.1"/>
    </source>
</evidence>
<dbReference type="EMBL" id="BAAAQW010000003">
    <property type="protein sequence ID" value="GAA2199049.1"/>
    <property type="molecule type" value="Genomic_DNA"/>
</dbReference>
<protein>
    <recommendedName>
        <fullName evidence="3">Bacterial Pleckstrin homology domain-containing protein</fullName>
    </recommendedName>
</protein>
<comment type="caution">
    <text evidence="1">The sequence shown here is derived from an EMBL/GenBank/DDBJ whole genome shotgun (WGS) entry which is preliminary data.</text>
</comment>
<gene>
    <name evidence="1" type="ORF">GCM10009849_14050</name>
</gene>
<reference evidence="1 2" key="1">
    <citation type="journal article" date="2019" name="Int. J. Syst. Evol. Microbiol.">
        <title>The Global Catalogue of Microorganisms (GCM) 10K type strain sequencing project: providing services to taxonomists for standard genome sequencing and annotation.</title>
        <authorList>
            <consortium name="The Broad Institute Genomics Platform"/>
            <consortium name="The Broad Institute Genome Sequencing Center for Infectious Disease"/>
            <person name="Wu L."/>
            <person name="Ma J."/>
        </authorList>
    </citation>
    <scope>NUCLEOTIDE SEQUENCE [LARGE SCALE GENOMIC DNA]</scope>
    <source>
        <strain evidence="1 2">JCM 16034</strain>
    </source>
</reference>
<evidence type="ECO:0008006" key="3">
    <source>
        <dbReference type="Google" id="ProtNLM"/>
    </source>
</evidence>
<name>A0ABN3BQQ9_9MICC</name>